<dbReference type="SUPFAM" id="SSF81653">
    <property type="entry name" value="Calcium ATPase, transduction domain A"/>
    <property type="match status" value="1"/>
</dbReference>
<evidence type="ECO:0000256" key="11">
    <source>
        <dbReference type="ARBA" id="ARBA00022967"/>
    </source>
</evidence>
<dbReference type="SUPFAM" id="SSF55008">
    <property type="entry name" value="HMA, heavy metal-associated domain"/>
    <property type="match status" value="1"/>
</dbReference>
<keyword evidence="18" id="KW-1185">Reference proteome</keyword>
<dbReference type="InterPro" id="IPR006121">
    <property type="entry name" value="HMA_dom"/>
</dbReference>
<dbReference type="GO" id="GO:0043682">
    <property type="term" value="F:P-type divalent copper transporter activity"/>
    <property type="evidence" value="ECO:0007669"/>
    <property type="project" value="TreeGrafter"/>
</dbReference>
<dbReference type="KEGG" id="sua:Saut_1572"/>
<dbReference type="InterPro" id="IPR023298">
    <property type="entry name" value="ATPase_P-typ_TM_dom_sf"/>
</dbReference>
<keyword evidence="3" id="KW-0813">Transport</keyword>
<dbReference type="InterPro" id="IPR001757">
    <property type="entry name" value="P_typ_ATPase"/>
</dbReference>
<evidence type="ECO:0000256" key="13">
    <source>
        <dbReference type="ARBA" id="ARBA00023065"/>
    </source>
</evidence>
<dbReference type="SUPFAM" id="SSF56784">
    <property type="entry name" value="HAD-like"/>
    <property type="match status" value="1"/>
</dbReference>
<dbReference type="InterPro" id="IPR036163">
    <property type="entry name" value="HMA_dom_sf"/>
</dbReference>
<proteinExistence type="inferred from homology"/>
<dbReference type="GO" id="GO:0055070">
    <property type="term" value="P:copper ion homeostasis"/>
    <property type="evidence" value="ECO:0007669"/>
    <property type="project" value="TreeGrafter"/>
</dbReference>
<feature type="transmembrane region" description="Helical" evidence="15">
    <location>
        <begin position="255"/>
        <end position="273"/>
    </location>
</feature>
<dbReference type="PROSITE" id="PS00154">
    <property type="entry name" value="ATPASE_E1_E2"/>
    <property type="match status" value="1"/>
</dbReference>
<evidence type="ECO:0000256" key="2">
    <source>
        <dbReference type="ARBA" id="ARBA00006024"/>
    </source>
</evidence>
<keyword evidence="13" id="KW-0406">Ion transport</keyword>
<evidence type="ECO:0000256" key="6">
    <source>
        <dbReference type="ARBA" id="ARBA00022692"/>
    </source>
</evidence>
<dbReference type="SUPFAM" id="SSF81665">
    <property type="entry name" value="Calcium ATPase, transmembrane domain M"/>
    <property type="match status" value="1"/>
</dbReference>
<dbReference type="InterPro" id="IPR008250">
    <property type="entry name" value="ATPase_P-typ_transduc_dom_A_sf"/>
</dbReference>
<dbReference type="InterPro" id="IPR021993">
    <property type="entry name" value="ATPase-cat-bd"/>
</dbReference>
<dbReference type="CDD" id="cd02079">
    <property type="entry name" value="P-type_ATPase_HM"/>
    <property type="match status" value="1"/>
</dbReference>
<dbReference type="Pfam" id="PF00702">
    <property type="entry name" value="Hydrolase"/>
    <property type="match status" value="1"/>
</dbReference>
<dbReference type="Pfam" id="PF12156">
    <property type="entry name" value="ATPase-cat_bd"/>
    <property type="match status" value="1"/>
</dbReference>
<dbReference type="GO" id="GO:0005886">
    <property type="term" value="C:plasma membrane"/>
    <property type="evidence" value="ECO:0007669"/>
    <property type="project" value="UniProtKB-SubCell"/>
</dbReference>
<evidence type="ECO:0000256" key="10">
    <source>
        <dbReference type="ARBA" id="ARBA00022842"/>
    </source>
</evidence>
<dbReference type="EMBL" id="CP002205">
    <property type="protein sequence ID" value="ADN09619.1"/>
    <property type="molecule type" value="Genomic_DNA"/>
</dbReference>
<dbReference type="InterPro" id="IPR027256">
    <property type="entry name" value="P-typ_ATPase_IB"/>
</dbReference>
<reference evidence="18" key="1">
    <citation type="journal article" date="2010" name="Stand. Genomic Sci.">
        <title>Complete genome sequence of Sulfurimonas autotrophica type strain (OK10).</title>
        <authorList>
            <person name="Sikorski J."/>
            <person name="Munk C."/>
            <person name="Lapidus A."/>
            <person name="Djao O."/>
            <person name="Lucas S."/>
            <person name="Glavina Del Rio T."/>
            <person name="Nolan M."/>
            <person name="Tice H."/>
            <person name="Han C."/>
            <person name="Cheng J."/>
            <person name="Tapia R."/>
            <person name="Goodwin L."/>
            <person name="Pitluck S."/>
            <person name="Liolios K."/>
            <person name="Ivanova N."/>
            <person name="Mavromatis K."/>
            <person name="Mikhailova N."/>
            <person name="Pati A."/>
            <person name="Sims D."/>
            <person name="Meincke L."/>
            <person name="Brettin T."/>
            <person name="Detter J."/>
            <person name="Chen A."/>
            <person name="Palaniappan K."/>
            <person name="Land M."/>
            <person name="Hauser L."/>
            <person name="Chang Y."/>
            <person name="Jeffries C."/>
            <person name="Rohde M."/>
            <person name="Lang E."/>
            <person name="Spring S."/>
            <person name="Goker M."/>
            <person name="Woyke T."/>
            <person name="Bristow J."/>
            <person name="Eisen J."/>
            <person name="Markowitz V."/>
            <person name="Hugenholtz P."/>
            <person name="Kyrpides N."/>
            <person name="Klenk H."/>
        </authorList>
    </citation>
    <scope>NUCLEOTIDE SEQUENCE [LARGE SCALE GENOMIC DNA]</scope>
    <source>
        <strain evidence="18">ATCC BAA-671 / DSM 16294 / JCM 11897 / OK10</strain>
    </source>
</reference>
<keyword evidence="7 15" id="KW-0479">Metal-binding</keyword>
<dbReference type="RefSeq" id="WP_013327372.1">
    <property type="nucleotide sequence ID" value="NC_014506.1"/>
</dbReference>
<feature type="transmembrane region" description="Helical" evidence="15">
    <location>
        <begin position="182"/>
        <end position="204"/>
    </location>
</feature>
<keyword evidence="12 15" id="KW-1133">Transmembrane helix</keyword>
<evidence type="ECO:0000256" key="15">
    <source>
        <dbReference type="RuleBase" id="RU362081"/>
    </source>
</evidence>
<feature type="transmembrane region" description="Helical" evidence="15">
    <location>
        <begin position="224"/>
        <end position="243"/>
    </location>
</feature>
<keyword evidence="6 15" id="KW-0812">Transmembrane</keyword>
<protein>
    <submittedName>
        <fullName evidence="17">Heavy metal translocating P-type ATPase</fullName>
    </submittedName>
</protein>
<evidence type="ECO:0000256" key="4">
    <source>
        <dbReference type="ARBA" id="ARBA00022475"/>
    </source>
</evidence>
<dbReference type="InterPro" id="IPR059000">
    <property type="entry name" value="ATPase_P-type_domA"/>
</dbReference>
<dbReference type="Pfam" id="PF00403">
    <property type="entry name" value="HMA"/>
    <property type="match status" value="1"/>
</dbReference>
<dbReference type="PRINTS" id="PR00943">
    <property type="entry name" value="CUATPASE"/>
</dbReference>
<dbReference type="Gene3D" id="3.30.70.100">
    <property type="match status" value="1"/>
</dbReference>
<sequence length="808" mass="89420">MQKTEIWGSLKLSDKIACDHCHLEFSKDVMIKEDEHYFCCNGCQGVFHLLSNEGLDGFYDKLGNNKLAPPSKQYEDSSNFDSPAFYERFVILNKDAFSEVSLVIEGIHCAACVWLNEKALTNMEGVIATNINYTNNKAKIVWDDDTVKLSKIIDMIRAIGYDAYPYDASLQEQKADKERKEYYTRMAVAVFATMNMMTIMVAQYAGYFSGISENIKHILNIGEWVLATPVLFYSGWPFIRGMYYGIKTKTVNMDTLVATGAILTYIYSIYITITRSGEAYFDSVTMIITFVLVGKFLEVLSKKSIADTLDIMNHHLPNDVKVVVDKKIITKNVNDVNAGEIVILNSGERVALDGEIKEGSGSFDESSLTGESEPIFKNVGENIISGTVSIDADVKYRVTKDFAHSTMSNIVALLENAMNNKPKIQQLANKLSEYFSEVILALSFITFIGWYIYSSNFEQSFMICIAVIVIACPCALALATPVATLVGLSIASKRGILFKEAAQLETMANADVLLLDKTGTITKGRPEVVKEEIFLPFHKSLLYALLLNSKHPVAKGVEQYIFDEDLDPLELESFQNIPSQGLSAMYDGKMLAGGNAKLMKAIGVDVSSLSKNSEFYFAYGGELLAKYELFDMPREDAKEAIEKIKKMGIKIIMLTGDHEKSAKKVAQIVGIEKYEYGLTPQDKAVFIEKLHENGKVSVMAGDGVNDILALANSDIAIAMGNGSDIAIEVSDVVLLNDTFSSLHDSFKISKKTFTMIKENLALSFIYNGITIPLAMAGYIIPLIAAISMSISSLIVVGNSMRIKFGYKD</sequence>
<evidence type="ECO:0000256" key="5">
    <source>
        <dbReference type="ARBA" id="ARBA00022553"/>
    </source>
</evidence>
<feature type="transmembrane region" description="Helical" evidence="15">
    <location>
        <begin position="459"/>
        <end position="490"/>
    </location>
</feature>
<keyword evidence="10" id="KW-0460">Magnesium</keyword>
<evidence type="ECO:0000256" key="8">
    <source>
        <dbReference type="ARBA" id="ARBA00022741"/>
    </source>
</evidence>
<dbReference type="InterPro" id="IPR018303">
    <property type="entry name" value="ATPase_P-typ_P_site"/>
</dbReference>
<evidence type="ECO:0000256" key="7">
    <source>
        <dbReference type="ARBA" id="ARBA00022723"/>
    </source>
</evidence>
<dbReference type="InterPro" id="IPR023299">
    <property type="entry name" value="ATPase_P-typ_cyto_dom_N"/>
</dbReference>
<dbReference type="Gene3D" id="3.40.50.1000">
    <property type="entry name" value="HAD superfamily/HAD-like"/>
    <property type="match status" value="1"/>
</dbReference>
<dbReference type="Gene3D" id="2.70.150.10">
    <property type="entry name" value="Calcium-transporting ATPase, cytoplasmic transduction domain A"/>
    <property type="match status" value="1"/>
</dbReference>
<dbReference type="CDD" id="cd00371">
    <property type="entry name" value="HMA"/>
    <property type="match status" value="1"/>
</dbReference>
<gene>
    <name evidence="17" type="ordered locus">Saut_1572</name>
</gene>
<evidence type="ECO:0000313" key="17">
    <source>
        <dbReference type="EMBL" id="ADN09619.1"/>
    </source>
</evidence>
<evidence type="ECO:0000256" key="9">
    <source>
        <dbReference type="ARBA" id="ARBA00022840"/>
    </source>
</evidence>
<evidence type="ECO:0000256" key="12">
    <source>
        <dbReference type="ARBA" id="ARBA00022989"/>
    </source>
</evidence>
<dbReference type="NCBIfam" id="TIGR01512">
    <property type="entry name" value="ATPase-IB2_Cd"/>
    <property type="match status" value="1"/>
</dbReference>
<dbReference type="GO" id="GO:0005524">
    <property type="term" value="F:ATP binding"/>
    <property type="evidence" value="ECO:0007669"/>
    <property type="project" value="UniProtKB-UniRule"/>
</dbReference>
<dbReference type="PANTHER" id="PTHR43520">
    <property type="entry name" value="ATP7, ISOFORM B"/>
    <property type="match status" value="1"/>
</dbReference>
<dbReference type="eggNOG" id="COG2217">
    <property type="taxonomic scope" value="Bacteria"/>
</dbReference>
<dbReference type="NCBIfam" id="TIGR01511">
    <property type="entry name" value="ATPase-IB1_Cu"/>
    <property type="match status" value="1"/>
</dbReference>
<dbReference type="Pfam" id="PF00122">
    <property type="entry name" value="E1-E2_ATPase"/>
    <property type="match status" value="1"/>
</dbReference>
<feature type="domain" description="HMA" evidence="16">
    <location>
        <begin position="98"/>
        <end position="164"/>
    </location>
</feature>
<dbReference type="PANTHER" id="PTHR43520:SF5">
    <property type="entry name" value="CATION-TRANSPORTING P-TYPE ATPASE-RELATED"/>
    <property type="match status" value="1"/>
</dbReference>
<dbReference type="NCBIfam" id="TIGR01525">
    <property type="entry name" value="ATPase-IB_hvy"/>
    <property type="match status" value="1"/>
</dbReference>
<feature type="transmembrane region" description="Helical" evidence="15">
    <location>
        <begin position="760"/>
        <end position="780"/>
    </location>
</feature>
<dbReference type="PRINTS" id="PR00119">
    <property type="entry name" value="CATATPASE"/>
</dbReference>
<dbReference type="InterPro" id="IPR023214">
    <property type="entry name" value="HAD_sf"/>
</dbReference>
<name>E0UV37_SULAO</name>
<keyword evidence="5" id="KW-0597">Phosphoprotein</keyword>
<accession>E0UV37</accession>
<comment type="similarity">
    <text evidence="2 15">Belongs to the cation transport ATPase (P-type) (TC 3.A.3) family. Type IB subfamily.</text>
</comment>
<comment type="subcellular location">
    <subcellularLocation>
        <location evidence="1">Cell membrane</location>
        <topology evidence="1">Multi-pass membrane protein</topology>
    </subcellularLocation>
</comment>
<keyword evidence="9 15" id="KW-0067">ATP-binding</keyword>
<evidence type="ECO:0000256" key="14">
    <source>
        <dbReference type="ARBA" id="ARBA00023136"/>
    </source>
</evidence>
<keyword evidence="11" id="KW-1278">Translocase</keyword>
<keyword evidence="4 15" id="KW-1003">Cell membrane</keyword>
<dbReference type="PROSITE" id="PS50846">
    <property type="entry name" value="HMA_2"/>
    <property type="match status" value="1"/>
</dbReference>
<dbReference type="GO" id="GO:0005507">
    <property type="term" value="F:copper ion binding"/>
    <property type="evidence" value="ECO:0007669"/>
    <property type="project" value="TreeGrafter"/>
</dbReference>
<evidence type="ECO:0000313" key="18">
    <source>
        <dbReference type="Proteomes" id="UP000007803"/>
    </source>
</evidence>
<feature type="transmembrane region" description="Helical" evidence="15">
    <location>
        <begin position="279"/>
        <end position="297"/>
    </location>
</feature>
<evidence type="ECO:0000259" key="16">
    <source>
        <dbReference type="PROSITE" id="PS50846"/>
    </source>
</evidence>
<dbReference type="GO" id="GO:0016887">
    <property type="term" value="F:ATP hydrolysis activity"/>
    <property type="evidence" value="ECO:0007669"/>
    <property type="project" value="InterPro"/>
</dbReference>
<keyword evidence="14 15" id="KW-0472">Membrane</keyword>
<keyword evidence="8 15" id="KW-0547">Nucleotide-binding</keyword>
<organism evidence="17 18">
    <name type="scientific">Sulfurimonas autotrophica (strain ATCC BAA-671 / DSM 16294 / JCM 11897 / OK10)</name>
    <dbReference type="NCBI Taxonomy" id="563040"/>
    <lineage>
        <taxon>Bacteria</taxon>
        <taxon>Pseudomonadati</taxon>
        <taxon>Campylobacterota</taxon>
        <taxon>Epsilonproteobacteria</taxon>
        <taxon>Campylobacterales</taxon>
        <taxon>Sulfurimonadaceae</taxon>
        <taxon>Sulfurimonas</taxon>
    </lineage>
</organism>
<evidence type="ECO:0000256" key="1">
    <source>
        <dbReference type="ARBA" id="ARBA00004651"/>
    </source>
</evidence>
<evidence type="ECO:0000256" key="3">
    <source>
        <dbReference type="ARBA" id="ARBA00022448"/>
    </source>
</evidence>
<dbReference type="eggNOG" id="COG2608">
    <property type="taxonomic scope" value="Bacteria"/>
</dbReference>
<feature type="transmembrane region" description="Helical" evidence="15">
    <location>
        <begin position="434"/>
        <end position="453"/>
    </location>
</feature>
<dbReference type="STRING" id="563040.Saut_1572"/>
<dbReference type="InterPro" id="IPR036412">
    <property type="entry name" value="HAD-like_sf"/>
</dbReference>
<dbReference type="HOGENOM" id="CLU_001771_0_3_7"/>
<dbReference type="AlphaFoldDB" id="E0UV37"/>
<dbReference type="NCBIfam" id="TIGR01494">
    <property type="entry name" value="ATPase_P-type"/>
    <property type="match status" value="1"/>
</dbReference>
<dbReference type="Proteomes" id="UP000007803">
    <property type="component" value="Chromosome"/>
</dbReference>
<dbReference type="Gene3D" id="3.40.1110.10">
    <property type="entry name" value="Calcium-transporting ATPase, cytoplasmic domain N"/>
    <property type="match status" value="1"/>
</dbReference>